<dbReference type="eggNOG" id="COG0583">
    <property type="taxonomic scope" value="Bacteria"/>
</dbReference>
<dbReference type="InterPro" id="IPR058163">
    <property type="entry name" value="LysR-type_TF_proteobact-type"/>
</dbReference>
<dbReference type="OrthoDB" id="5721010at2"/>
<comment type="similarity">
    <text evidence="1">Belongs to the LysR transcriptional regulatory family.</text>
</comment>
<dbReference type="EMBL" id="AEIU01000002">
    <property type="protein sequence ID" value="EFP98538.1"/>
    <property type="molecule type" value="Genomic_DNA"/>
</dbReference>
<feature type="domain" description="HTH lysR-type" evidence="5">
    <location>
        <begin position="10"/>
        <end position="59"/>
    </location>
</feature>
<dbReference type="GO" id="GO:0006351">
    <property type="term" value="P:DNA-templated transcription"/>
    <property type="evidence" value="ECO:0007669"/>
    <property type="project" value="TreeGrafter"/>
</dbReference>
<dbReference type="PROSITE" id="PS50931">
    <property type="entry name" value="HTH_LYSR"/>
    <property type="match status" value="1"/>
</dbReference>
<name>E3BEC1_9VIBR</name>
<sequence>MSMFDGIPEFLAVAETQGFSSAARRLGVATSQISRRVSDLEAKLGVALVARTTRKVKLTEAGLTYYEYCHDIVNQLDQANEIATAGQGKLNGTLRVTAAGDFTETHIVPALIEFVAQHSELELEINHDTRMIDFVEENYDFAIRFGTLPDSNLIARKLSDHPYAAAASPEYLEKFGIPQTPQELTKHQCITTTYNRWTFQHNNEDINVSVKGKVKANSIKTLISACKSGLGILYLPQSTLAENFEAGQLVPILEPYWKCRGSTWIVYSDRKYLPARSRLAIEFLIAKFR</sequence>
<gene>
    <name evidence="6" type="ORF">VIBC2010_08323</name>
</gene>
<keyword evidence="4" id="KW-0804">Transcription</keyword>
<dbReference type="Gene3D" id="3.40.190.290">
    <property type="match status" value="1"/>
</dbReference>
<dbReference type="Pfam" id="PF03466">
    <property type="entry name" value="LysR_substrate"/>
    <property type="match status" value="1"/>
</dbReference>
<evidence type="ECO:0000256" key="2">
    <source>
        <dbReference type="ARBA" id="ARBA00023015"/>
    </source>
</evidence>
<dbReference type="Pfam" id="PF00126">
    <property type="entry name" value="HTH_1"/>
    <property type="match status" value="1"/>
</dbReference>
<organism evidence="6 7">
    <name type="scientific">Vibrio caribbeanicus ATCC BAA-2122</name>
    <dbReference type="NCBI Taxonomy" id="796620"/>
    <lineage>
        <taxon>Bacteria</taxon>
        <taxon>Pseudomonadati</taxon>
        <taxon>Pseudomonadota</taxon>
        <taxon>Gammaproteobacteria</taxon>
        <taxon>Vibrionales</taxon>
        <taxon>Vibrionaceae</taxon>
        <taxon>Vibrio</taxon>
    </lineage>
</organism>
<dbReference type="RefSeq" id="WP_009599210.1">
    <property type="nucleotide sequence ID" value="NZ_AEIU01000002.1"/>
</dbReference>
<dbReference type="AlphaFoldDB" id="E3BEC1"/>
<dbReference type="FunFam" id="1.10.10.10:FF:000001">
    <property type="entry name" value="LysR family transcriptional regulator"/>
    <property type="match status" value="1"/>
</dbReference>
<dbReference type="GO" id="GO:0043565">
    <property type="term" value="F:sequence-specific DNA binding"/>
    <property type="evidence" value="ECO:0007669"/>
    <property type="project" value="TreeGrafter"/>
</dbReference>
<dbReference type="PANTHER" id="PTHR30537:SF5">
    <property type="entry name" value="HTH-TYPE TRANSCRIPTIONAL ACTIVATOR TTDR-RELATED"/>
    <property type="match status" value="1"/>
</dbReference>
<evidence type="ECO:0000256" key="4">
    <source>
        <dbReference type="ARBA" id="ARBA00023163"/>
    </source>
</evidence>
<dbReference type="InterPro" id="IPR036388">
    <property type="entry name" value="WH-like_DNA-bd_sf"/>
</dbReference>
<dbReference type="InterPro" id="IPR000847">
    <property type="entry name" value="LysR_HTH_N"/>
</dbReference>
<dbReference type="CDD" id="cd08422">
    <property type="entry name" value="PBP2_CrgA_like"/>
    <property type="match status" value="1"/>
</dbReference>
<keyword evidence="2" id="KW-0805">Transcription regulation</keyword>
<dbReference type="SUPFAM" id="SSF53850">
    <property type="entry name" value="Periplasmic binding protein-like II"/>
    <property type="match status" value="1"/>
</dbReference>
<evidence type="ECO:0000256" key="3">
    <source>
        <dbReference type="ARBA" id="ARBA00023125"/>
    </source>
</evidence>
<keyword evidence="3" id="KW-0238">DNA-binding</keyword>
<dbReference type="InterPro" id="IPR036390">
    <property type="entry name" value="WH_DNA-bd_sf"/>
</dbReference>
<dbReference type="Gene3D" id="1.10.10.10">
    <property type="entry name" value="Winged helix-like DNA-binding domain superfamily/Winged helix DNA-binding domain"/>
    <property type="match status" value="1"/>
</dbReference>
<protein>
    <submittedName>
        <fullName evidence="6">Transcriptional Regulator</fullName>
    </submittedName>
</protein>
<proteinExistence type="inferred from homology"/>
<evidence type="ECO:0000259" key="5">
    <source>
        <dbReference type="PROSITE" id="PS50931"/>
    </source>
</evidence>
<keyword evidence="7" id="KW-1185">Reference proteome</keyword>
<evidence type="ECO:0000256" key="1">
    <source>
        <dbReference type="ARBA" id="ARBA00009437"/>
    </source>
</evidence>
<comment type="caution">
    <text evidence="6">The sequence shown here is derived from an EMBL/GenBank/DDBJ whole genome shotgun (WGS) entry which is preliminary data.</text>
</comment>
<dbReference type="GO" id="GO:0003700">
    <property type="term" value="F:DNA-binding transcription factor activity"/>
    <property type="evidence" value="ECO:0007669"/>
    <property type="project" value="InterPro"/>
</dbReference>
<dbReference type="Proteomes" id="UP000002943">
    <property type="component" value="Unassembled WGS sequence"/>
</dbReference>
<accession>E3BEC1</accession>
<dbReference type="SUPFAM" id="SSF46785">
    <property type="entry name" value="Winged helix' DNA-binding domain"/>
    <property type="match status" value="1"/>
</dbReference>
<dbReference type="STRING" id="796620.VIBC2010_08323"/>
<evidence type="ECO:0000313" key="6">
    <source>
        <dbReference type="EMBL" id="EFP98538.1"/>
    </source>
</evidence>
<evidence type="ECO:0000313" key="7">
    <source>
        <dbReference type="Proteomes" id="UP000002943"/>
    </source>
</evidence>
<dbReference type="PANTHER" id="PTHR30537">
    <property type="entry name" value="HTH-TYPE TRANSCRIPTIONAL REGULATOR"/>
    <property type="match status" value="1"/>
</dbReference>
<dbReference type="InterPro" id="IPR005119">
    <property type="entry name" value="LysR_subst-bd"/>
</dbReference>
<reference evidence="6 7" key="1">
    <citation type="journal article" date="2012" name="Int. J. Syst. Evol. Microbiol.">
        <title>Vibrio caribbeanicus sp. nov., isolated from the marine sponge Scleritoderma cyanea.</title>
        <authorList>
            <person name="Hoffmann M."/>
            <person name="Monday S.R."/>
            <person name="Allard M.W."/>
            <person name="Strain E.A."/>
            <person name="Whittaker P."/>
            <person name="Naum M."/>
            <person name="McCarthy P.J."/>
            <person name="Lopez J.V."/>
            <person name="Fischer M."/>
            <person name="Brown E.W."/>
        </authorList>
    </citation>
    <scope>NUCLEOTIDE SEQUENCE [LARGE SCALE GENOMIC DNA]</scope>
    <source>
        <strain evidence="6 7">ATCC BAA-2122</strain>
    </source>
</reference>